<feature type="active site" description="4-aspartylphosphate intermediate" evidence="15">
    <location>
        <position position="449"/>
    </location>
</feature>
<feature type="domain" description="P-type ATPase N-terminal" evidence="20">
    <location>
        <begin position="104"/>
        <end position="164"/>
    </location>
</feature>
<sequence>MVRPCPSVGPRGRLRAWPGARDLAPALRARPARCRRLLPLPRGGAEAAGSAGGAAGGDMTDSIPLQPVRHKKRVDSRPRAGCCEWLRCCGGGDPRPRTVWLGHPEKRDQRYPRNVINNQKYNFFTFLPGVLFSQFRYFFNFYFLLLACSQFVPEMRLGALYTYWVPLGFVLAVTIVREAVEEIRCYMRDKEVNSQVYSRLTSRGTVKVKSSNIQVGDLILVEKNQRVPADMIFLRTSEKNGSCFLRTDQLDGETDWKLRLPVACTQRLPTAADLLQIRSYVYAEEPNIDIHNFLGTFTREDSDPPISESLSIENTLWAGTVIASGTVVGVVLYTGRELRSVMNTSDPRSKIGLFDLEVNCLTKILFGALVVVSLVMVALQHFAGRWYLQIIRFLLLFSNIIPISLRVNLDMGKMVYSWVIRRDSKIPGTVVRSSTIPEQLGRISYLLTDKTGTLTQNEMVFKRLHLGTVAYGLDSMDEVQSHIFSIYTQQSQEPPTQKGPTVTTKVRRTMSSRVHEAVKAIALCHNVTPVYESNGVTDQAEAEKQFEDSCRVYQASSPDEVALVQWTESVGLTLVGRDQSSMQLRTPGDQILNLTILQVFPFTYESKRMGVIVRVWMLTGDKLETATCTAKNAHLVTRNQDIHVFRLVTNRGEAHLELNAFRRKHDCALVISGDSLEVCLKYYEYEFMELACQCPAVVCCRCAPTQKAQIVRLLQERTGKLTCAVGDGGNDVSMIQESDCGVGVEGKEGKQASLAADFSITQFKHLGRLLMVHGRNSYKRSAALSQFVIHRSLCISTMQAVFSSVFYFASVPLYQGFLIIGYSTIYTMFPVFSLVLDKDVKSEVAMLYPELYKDLLKGRPLSYKTFLIWVLISIYQGSTIMYGALLLFESEFVHIVAISFTSLILTELLMVALTIQTWHWLMTVAELLSLACYIASLVFLHEFIDVYFIATLSFLWKVSVITLVSCLPLYVLKYLRRRFSPPSYSKLTS</sequence>
<feature type="binding site" evidence="16">
    <location>
        <position position="449"/>
    </location>
    <ligand>
        <name>ATP</name>
        <dbReference type="ChEBI" id="CHEBI:30616"/>
    </ligand>
</feature>
<dbReference type="InterPro" id="IPR008250">
    <property type="entry name" value="ATPase_P-typ_transduc_dom_A_sf"/>
</dbReference>
<feature type="binding site" evidence="16">
    <location>
        <position position="730"/>
    </location>
    <ligand>
        <name>ATP</name>
        <dbReference type="ChEBI" id="CHEBI:30616"/>
    </ligand>
</feature>
<dbReference type="GO" id="GO:0140326">
    <property type="term" value="F:ATPase-coupled intramembrane lipid transporter activity"/>
    <property type="evidence" value="ECO:0007669"/>
    <property type="project" value="UniProtKB-EC"/>
</dbReference>
<dbReference type="GO" id="GO:0045332">
    <property type="term" value="P:phospholipid translocation"/>
    <property type="evidence" value="ECO:0007669"/>
    <property type="project" value="TreeGrafter"/>
</dbReference>
<reference evidence="22" key="2">
    <citation type="submission" date="2025-09" db="UniProtKB">
        <authorList>
            <consortium name="Ensembl"/>
        </authorList>
    </citation>
    <scope>IDENTIFICATION</scope>
</reference>
<keyword evidence="7 16" id="KW-0547">Nucleotide-binding</keyword>
<feature type="binding site" evidence="16">
    <location>
        <position position="731"/>
    </location>
    <ligand>
        <name>ATP</name>
        <dbReference type="ChEBI" id="CHEBI:30616"/>
    </ligand>
</feature>
<feature type="domain" description="P-type ATPase C-terminal" evidence="21">
    <location>
        <begin position="754"/>
        <end position="981"/>
    </location>
</feature>
<dbReference type="SUPFAM" id="SSF81660">
    <property type="entry name" value="Metal cation-transporting ATPase, ATP-binding domain N"/>
    <property type="match status" value="1"/>
</dbReference>
<protein>
    <recommendedName>
        <fullName evidence="18">Phospholipid-transporting ATPase</fullName>
        <ecNumber evidence="18">7.6.2.1</ecNumber>
    </recommendedName>
</protein>
<evidence type="ECO:0000256" key="10">
    <source>
        <dbReference type="ARBA" id="ARBA00022967"/>
    </source>
</evidence>
<dbReference type="PANTHER" id="PTHR24092">
    <property type="entry name" value="PROBABLE PHOSPHOLIPID-TRANSPORTING ATPASE"/>
    <property type="match status" value="1"/>
</dbReference>
<dbReference type="InterPro" id="IPR059000">
    <property type="entry name" value="ATPase_P-type_domA"/>
</dbReference>
<evidence type="ECO:0000256" key="16">
    <source>
        <dbReference type="PIRSR" id="PIRSR606539-2"/>
    </source>
</evidence>
<feature type="binding site" evidence="16">
    <location>
        <position position="707"/>
    </location>
    <ligand>
        <name>ATP</name>
        <dbReference type="ChEBI" id="CHEBI:30616"/>
    </ligand>
</feature>
<evidence type="ECO:0000256" key="18">
    <source>
        <dbReference type="RuleBase" id="RU362033"/>
    </source>
</evidence>
<keyword evidence="11 18" id="KW-1133">Transmembrane helix</keyword>
<dbReference type="Pfam" id="PF16209">
    <property type="entry name" value="PhoLip_ATPase_N"/>
    <property type="match status" value="1"/>
</dbReference>
<evidence type="ECO:0000313" key="23">
    <source>
        <dbReference type="Proteomes" id="UP000694386"/>
    </source>
</evidence>
<evidence type="ECO:0000256" key="12">
    <source>
        <dbReference type="ARBA" id="ARBA00023055"/>
    </source>
</evidence>
<dbReference type="Ensembl" id="ENSCGRT00001021276.1">
    <property type="protein sequence ID" value="ENSCGRP00001017032.1"/>
    <property type="gene ID" value="ENSCGRG00001017172.1"/>
</dbReference>
<dbReference type="FunFam" id="3.40.50.1000:FF:000009">
    <property type="entry name" value="Phospholipid-transporting ATPase"/>
    <property type="match status" value="1"/>
</dbReference>
<comment type="cofactor">
    <cofactor evidence="1 17">
        <name>Mg(2+)</name>
        <dbReference type="ChEBI" id="CHEBI:18420"/>
    </cofactor>
</comment>
<accession>A0A8C2MDF2</accession>
<comment type="subcellular location">
    <subcellularLocation>
        <location evidence="2">Endomembrane system</location>
        <topology evidence="2">Multi-pass membrane protein</topology>
    </subcellularLocation>
    <subcellularLocation>
        <location evidence="18">Membrane</location>
        <topology evidence="18">Multi-pass membrane protein</topology>
    </subcellularLocation>
</comment>
<dbReference type="Gene3D" id="3.40.50.1000">
    <property type="entry name" value="HAD superfamily/HAD-like"/>
    <property type="match status" value="1"/>
</dbReference>
<dbReference type="Gene3D" id="2.70.150.10">
    <property type="entry name" value="Calcium-transporting ATPase, cytoplasmic transduction domain A"/>
    <property type="match status" value="1"/>
</dbReference>
<dbReference type="GO" id="GO:0000287">
    <property type="term" value="F:magnesium ion binding"/>
    <property type="evidence" value="ECO:0007669"/>
    <property type="project" value="UniProtKB-UniRule"/>
</dbReference>
<evidence type="ECO:0000256" key="9">
    <source>
        <dbReference type="ARBA" id="ARBA00022842"/>
    </source>
</evidence>
<feature type="transmembrane region" description="Helical" evidence="18">
    <location>
        <begin position="892"/>
        <end position="913"/>
    </location>
</feature>
<keyword evidence="12" id="KW-0445">Lipid transport</keyword>
<evidence type="ECO:0000256" key="2">
    <source>
        <dbReference type="ARBA" id="ARBA00004127"/>
    </source>
</evidence>
<evidence type="ECO:0000256" key="14">
    <source>
        <dbReference type="ARBA" id="ARBA00034036"/>
    </source>
</evidence>
<evidence type="ECO:0000256" key="3">
    <source>
        <dbReference type="ARBA" id="ARBA00008109"/>
    </source>
</evidence>
<dbReference type="GO" id="GO:0005886">
    <property type="term" value="C:plasma membrane"/>
    <property type="evidence" value="ECO:0007669"/>
    <property type="project" value="TreeGrafter"/>
</dbReference>
<reference evidence="22" key="1">
    <citation type="submission" date="2025-08" db="UniProtKB">
        <authorList>
            <consortium name="Ensembl"/>
        </authorList>
    </citation>
    <scope>IDENTIFICATION</scope>
</reference>
<feature type="binding site" evidence="16">
    <location>
        <position position="451"/>
    </location>
    <ligand>
        <name>ATP</name>
        <dbReference type="ChEBI" id="CHEBI:30616"/>
    </ligand>
</feature>
<feature type="transmembrane region" description="Helical" evidence="18">
    <location>
        <begin position="386"/>
        <end position="405"/>
    </location>
</feature>
<keyword evidence="4" id="KW-0813">Transport</keyword>
<dbReference type="Proteomes" id="UP000694386">
    <property type="component" value="Unplaced"/>
</dbReference>
<feature type="binding site" evidence="17">
    <location>
        <position position="731"/>
    </location>
    <ligand>
        <name>Mg(2+)</name>
        <dbReference type="ChEBI" id="CHEBI:18420"/>
    </ligand>
</feature>
<dbReference type="PROSITE" id="PS00154">
    <property type="entry name" value="ATPASE_E1_E2"/>
    <property type="match status" value="1"/>
</dbReference>
<dbReference type="GO" id="GO:0016887">
    <property type="term" value="F:ATP hydrolysis activity"/>
    <property type="evidence" value="ECO:0007669"/>
    <property type="project" value="InterPro"/>
</dbReference>
<feature type="transmembrane region" description="Helical" evidence="18">
    <location>
        <begin position="920"/>
        <end position="940"/>
    </location>
</feature>
<feature type="binding site" evidence="16">
    <location>
        <position position="701"/>
    </location>
    <ligand>
        <name>ATP</name>
        <dbReference type="ChEBI" id="CHEBI:30616"/>
    </ligand>
</feature>
<dbReference type="InterPro" id="IPR006539">
    <property type="entry name" value="P-type_ATPase_IV"/>
</dbReference>
<dbReference type="PRINTS" id="PR00119">
    <property type="entry name" value="CATATPASE"/>
</dbReference>
<dbReference type="InterPro" id="IPR023298">
    <property type="entry name" value="ATPase_P-typ_TM_dom_sf"/>
</dbReference>
<feature type="domain" description="P-type ATPase A" evidence="19">
    <location>
        <begin position="199"/>
        <end position="337"/>
    </location>
</feature>
<evidence type="ECO:0000256" key="1">
    <source>
        <dbReference type="ARBA" id="ARBA00001946"/>
    </source>
</evidence>
<dbReference type="NCBIfam" id="TIGR01652">
    <property type="entry name" value="ATPase-Plipid"/>
    <property type="match status" value="1"/>
</dbReference>
<dbReference type="AlphaFoldDB" id="A0A8C2MDF2"/>
<keyword evidence="8 16" id="KW-0067">ATP-binding</keyword>
<feature type="transmembrane region" description="Helical" evidence="18">
    <location>
        <begin position="157"/>
        <end position="176"/>
    </location>
</feature>
<feature type="binding site" evidence="16">
    <location>
        <position position="560"/>
    </location>
    <ligand>
        <name>ATP</name>
        <dbReference type="ChEBI" id="CHEBI:30616"/>
    </ligand>
</feature>
<evidence type="ECO:0000256" key="17">
    <source>
        <dbReference type="PIRSR" id="PIRSR606539-3"/>
    </source>
</evidence>
<dbReference type="InterPro" id="IPR032630">
    <property type="entry name" value="P_typ_ATPase_c"/>
</dbReference>
<dbReference type="Pfam" id="PF16212">
    <property type="entry name" value="PhoLip_ATPase_C"/>
    <property type="match status" value="1"/>
</dbReference>
<dbReference type="GO" id="GO:0006890">
    <property type="term" value="P:retrograde vesicle-mediated transport, Golgi to endoplasmic reticulum"/>
    <property type="evidence" value="ECO:0007669"/>
    <property type="project" value="TreeGrafter"/>
</dbReference>
<organism evidence="22 23">
    <name type="scientific">Cricetulus griseus</name>
    <name type="common">Chinese hamster</name>
    <name type="synonym">Cricetulus barabensis griseus</name>
    <dbReference type="NCBI Taxonomy" id="10029"/>
    <lineage>
        <taxon>Eukaryota</taxon>
        <taxon>Metazoa</taxon>
        <taxon>Chordata</taxon>
        <taxon>Craniata</taxon>
        <taxon>Vertebrata</taxon>
        <taxon>Euteleostomi</taxon>
        <taxon>Mammalia</taxon>
        <taxon>Eutheria</taxon>
        <taxon>Euarchontoglires</taxon>
        <taxon>Glires</taxon>
        <taxon>Rodentia</taxon>
        <taxon>Myomorpha</taxon>
        <taxon>Muroidea</taxon>
        <taxon>Cricetidae</taxon>
        <taxon>Cricetinae</taxon>
        <taxon>Cricetulus</taxon>
    </lineage>
</organism>
<dbReference type="InterPro" id="IPR023214">
    <property type="entry name" value="HAD_sf"/>
</dbReference>
<evidence type="ECO:0000259" key="19">
    <source>
        <dbReference type="Pfam" id="PF00122"/>
    </source>
</evidence>
<comment type="similarity">
    <text evidence="3 18">Belongs to the cation transport ATPase (P-type) (TC 3.A.3) family. Type IV subfamily.</text>
</comment>
<dbReference type="GO" id="GO:0005802">
    <property type="term" value="C:trans-Golgi network"/>
    <property type="evidence" value="ECO:0007669"/>
    <property type="project" value="TreeGrafter"/>
</dbReference>
<feature type="binding site" evidence="16">
    <location>
        <position position="619"/>
    </location>
    <ligand>
        <name>ATP</name>
        <dbReference type="ChEBI" id="CHEBI:30616"/>
    </ligand>
</feature>
<feature type="transmembrane region" description="Helical" evidence="18">
    <location>
        <begin position="814"/>
        <end position="836"/>
    </location>
</feature>
<evidence type="ECO:0000256" key="11">
    <source>
        <dbReference type="ARBA" id="ARBA00022989"/>
    </source>
</evidence>
<dbReference type="PANTHER" id="PTHR24092:SF49">
    <property type="entry name" value="PHOSPHOLIPID-TRANSPORTING ATPASE IIA-RELATED"/>
    <property type="match status" value="1"/>
</dbReference>
<keyword evidence="5 18" id="KW-0812">Transmembrane</keyword>
<dbReference type="SUPFAM" id="SSF81665">
    <property type="entry name" value="Calcium ATPase, transmembrane domain M"/>
    <property type="match status" value="1"/>
</dbReference>
<proteinExistence type="inferred from homology"/>
<dbReference type="SUPFAM" id="SSF81653">
    <property type="entry name" value="Calcium ATPase, transduction domain A"/>
    <property type="match status" value="1"/>
</dbReference>
<evidence type="ECO:0000259" key="21">
    <source>
        <dbReference type="Pfam" id="PF16212"/>
    </source>
</evidence>
<feature type="binding site" evidence="16">
    <location>
        <position position="450"/>
    </location>
    <ligand>
        <name>ATP</name>
        <dbReference type="ChEBI" id="CHEBI:30616"/>
    </ligand>
</feature>
<evidence type="ECO:0000256" key="13">
    <source>
        <dbReference type="ARBA" id="ARBA00023136"/>
    </source>
</evidence>
<keyword evidence="6 17" id="KW-0479">Metal-binding</keyword>
<evidence type="ECO:0000259" key="20">
    <source>
        <dbReference type="Pfam" id="PF16209"/>
    </source>
</evidence>
<feature type="transmembrane region" description="Helical" evidence="18">
    <location>
        <begin position="123"/>
        <end position="145"/>
    </location>
</feature>
<evidence type="ECO:0000256" key="6">
    <source>
        <dbReference type="ARBA" id="ARBA00022723"/>
    </source>
</evidence>
<dbReference type="InterPro" id="IPR001757">
    <property type="entry name" value="P_typ_ATPase"/>
</dbReference>
<feature type="binding site" evidence="16">
    <location>
        <position position="602"/>
    </location>
    <ligand>
        <name>ATP</name>
        <dbReference type="ChEBI" id="CHEBI:30616"/>
    </ligand>
</feature>
<dbReference type="GO" id="GO:0006897">
    <property type="term" value="P:endocytosis"/>
    <property type="evidence" value="ECO:0007669"/>
    <property type="project" value="TreeGrafter"/>
</dbReference>
<evidence type="ECO:0000256" key="4">
    <source>
        <dbReference type="ARBA" id="ARBA00022448"/>
    </source>
</evidence>
<dbReference type="Pfam" id="PF00122">
    <property type="entry name" value="E1-E2_ATPase"/>
    <property type="match status" value="1"/>
</dbReference>
<dbReference type="InterPro" id="IPR032631">
    <property type="entry name" value="P-type_ATPase_N"/>
</dbReference>
<evidence type="ECO:0000256" key="5">
    <source>
        <dbReference type="ARBA" id="ARBA00022692"/>
    </source>
</evidence>
<keyword evidence="9 17" id="KW-0460">Magnesium</keyword>
<feature type="transmembrane region" description="Helical" evidence="18">
    <location>
        <begin position="356"/>
        <end position="380"/>
    </location>
</feature>
<keyword evidence="10 18" id="KW-1278">Translocase</keyword>
<evidence type="ECO:0000313" key="22">
    <source>
        <dbReference type="Ensembl" id="ENSCGRP00001017032.1"/>
    </source>
</evidence>
<dbReference type="SUPFAM" id="SSF56784">
    <property type="entry name" value="HAD-like"/>
    <property type="match status" value="1"/>
</dbReference>
<evidence type="ECO:0000256" key="7">
    <source>
        <dbReference type="ARBA" id="ARBA00022741"/>
    </source>
</evidence>
<feature type="binding site" evidence="17">
    <location>
        <position position="449"/>
    </location>
    <ligand>
        <name>Mg(2+)</name>
        <dbReference type="ChEBI" id="CHEBI:18420"/>
    </ligand>
</feature>
<feature type="binding site" evidence="17">
    <location>
        <position position="451"/>
    </location>
    <ligand>
        <name>Mg(2+)</name>
        <dbReference type="ChEBI" id="CHEBI:18420"/>
    </ligand>
</feature>
<evidence type="ECO:0000256" key="15">
    <source>
        <dbReference type="PIRSR" id="PIRSR606539-1"/>
    </source>
</evidence>
<feature type="binding site" evidence="17">
    <location>
        <position position="727"/>
    </location>
    <ligand>
        <name>Mg(2+)</name>
        <dbReference type="ChEBI" id="CHEBI:18420"/>
    </ligand>
</feature>
<keyword evidence="13 18" id="KW-0472">Membrane</keyword>
<feature type="binding site" evidence="16">
    <location>
        <position position="620"/>
    </location>
    <ligand>
        <name>ATP</name>
        <dbReference type="ChEBI" id="CHEBI:30616"/>
    </ligand>
</feature>
<comment type="catalytic activity">
    <reaction evidence="14 18">
        <text>ATP + H2O + phospholipidSide 1 = ADP + phosphate + phospholipidSide 2.</text>
        <dbReference type="EC" id="7.6.2.1"/>
    </reaction>
</comment>
<dbReference type="GO" id="GO:0005768">
    <property type="term" value="C:endosome"/>
    <property type="evidence" value="ECO:0007669"/>
    <property type="project" value="TreeGrafter"/>
</dbReference>
<feature type="transmembrane region" description="Helical" evidence="18">
    <location>
        <begin position="946"/>
        <end position="972"/>
    </location>
</feature>
<feature type="transmembrane region" description="Helical" evidence="18">
    <location>
        <begin position="866"/>
        <end position="886"/>
    </location>
</feature>
<feature type="transmembrane region" description="Helical" evidence="18">
    <location>
        <begin position="788"/>
        <end position="808"/>
    </location>
</feature>
<dbReference type="NCBIfam" id="TIGR01494">
    <property type="entry name" value="ATPase_P-type"/>
    <property type="match status" value="2"/>
</dbReference>
<dbReference type="InterPro" id="IPR023299">
    <property type="entry name" value="ATPase_P-typ_cyto_dom_N"/>
</dbReference>
<name>A0A8C2MDF2_CRIGR</name>
<dbReference type="GO" id="GO:0005524">
    <property type="term" value="F:ATP binding"/>
    <property type="evidence" value="ECO:0007669"/>
    <property type="project" value="UniProtKB-UniRule"/>
</dbReference>
<evidence type="ECO:0000256" key="8">
    <source>
        <dbReference type="ARBA" id="ARBA00022840"/>
    </source>
</evidence>
<feature type="binding site" evidence="16">
    <location>
        <position position="621"/>
    </location>
    <ligand>
        <name>ATP</name>
        <dbReference type="ChEBI" id="CHEBI:30616"/>
    </ligand>
</feature>
<dbReference type="EC" id="7.6.2.1" evidence="18"/>
<dbReference type="InterPro" id="IPR036412">
    <property type="entry name" value="HAD-like_sf"/>
</dbReference>
<dbReference type="InterPro" id="IPR018303">
    <property type="entry name" value="ATPase_P-typ_P_site"/>
</dbReference>